<accession>A0A9D4BIG9</accession>
<reference evidence="1" key="2">
    <citation type="submission" date="2020-11" db="EMBL/GenBank/DDBJ databases">
        <authorList>
            <person name="McCartney M.A."/>
            <person name="Auch B."/>
            <person name="Kono T."/>
            <person name="Mallez S."/>
            <person name="Becker A."/>
            <person name="Gohl D.M."/>
            <person name="Silverstein K.A.T."/>
            <person name="Koren S."/>
            <person name="Bechman K.B."/>
            <person name="Herman A."/>
            <person name="Abrahante J.E."/>
            <person name="Garbe J."/>
        </authorList>
    </citation>
    <scope>NUCLEOTIDE SEQUENCE</scope>
    <source>
        <strain evidence="1">Duluth1</strain>
        <tissue evidence="1">Whole animal</tissue>
    </source>
</reference>
<dbReference type="EMBL" id="JAIWYP010000016">
    <property type="protein sequence ID" value="KAH3696865.1"/>
    <property type="molecule type" value="Genomic_DNA"/>
</dbReference>
<reference evidence="1" key="1">
    <citation type="journal article" date="2019" name="bioRxiv">
        <title>The Genome of the Zebra Mussel, Dreissena polymorpha: A Resource for Invasive Species Research.</title>
        <authorList>
            <person name="McCartney M.A."/>
            <person name="Auch B."/>
            <person name="Kono T."/>
            <person name="Mallez S."/>
            <person name="Zhang Y."/>
            <person name="Obille A."/>
            <person name="Becker A."/>
            <person name="Abrahante J.E."/>
            <person name="Garbe J."/>
            <person name="Badalamenti J.P."/>
            <person name="Herman A."/>
            <person name="Mangelson H."/>
            <person name="Liachko I."/>
            <person name="Sullivan S."/>
            <person name="Sone E.D."/>
            <person name="Koren S."/>
            <person name="Silverstein K.A.T."/>
            <person name="Beckman K.B."/>
            <person name="Gohl D.M."/>
        </authorList>
    </citation>
    <scope>NUCLEOTIDE SEQUENCE</scope>
    <source>
        <strain evidence="1">Duluth1</strain>
        <tissue evidence="1">Whole animal</tissue>
    </source>
</reference>
<organism evidence="1 2">
    <name type="scientific">Dreissena polymorpha</name>
    <name type="common">Zebra mussel</name>
    <name type="synonym">Mytilus polymorpha</name>
    <dbReference type="NCBI Taxonomy" id="45954"/>
    <lineage>
        <taxon>Eukaryota</taxon>
        <taxon>Metazoa</taxon>
        <taxon>Spiralia</taxon>
        <taxon>Lophotrochozoa</taxon>
        <taxon>Mollusca</taxon>
        <taxon>Bivalvia</taxon>
        <taxon>Autobranchia</taxon>
        <taxon>Heteroconchia</taxon>
        <taxon>Euheterodonta</taxon>
        <taxon>Imparidentia</taxon>
        <taxon>Neoheterodontei</taxon>
        <taxon>Myida</taxon>
        <taxon>Dreissenoidea</taxon>
        <taxon>Dreissenidae</taxon>
        <taxon>Dreissena</taxon>
    </lineage>
</organism>
<gene>
    <name evidence="1" type="ORF">DPMN_084345</name>
</gene>
<evidence type="ECO:0000313" key="2">
    <source>
        <dbReference type="Proteomes" id="UP000828390"/>
    </source>
</evidence>
<protein>
    <submittedName>
        <fullName evidence="1">Uncharacterized protein</fullName>
    </submittedName>
</protein>
<keyword evidence="2" id="KW-1185">Reference proteome</keyword>
<comment type="caution">
    <text evidence="1">The sequence shown here is derived from an EMBL/GenBank/DDBJ whole genome shotgun (WGS) entry which is preliminary data.</text>
</comment>
<proteinExistence type="predicted"/>
<sequence>MRRVKALAERFRPTSSPDVNTLEMLLNDRRVHFPCVVSMSTGNRDVKEDSGQMVLLEDSVRRIKCVRLEVVGGAIGQDGEIGMFTYSTFTTFLLLLC</sequence>
<dbReference type="Proteomes" id="UP000828390">
    <property type="component" value="Unassembled WGS sequence"/>
</dbReference>
<name>A0A9D4BIG9_DREPO</name>
<evidence type="ECO:0000313" key="1">
    <source>
        <dbReference type="EMBL" id="KAH3696865.1"/>
    </source>
</evidence>
<dbReference type="AlphaFoldDB" id="A0A9D4BIG9"/>